<gene>
    <name evidence="2" type="ORF">NIIDNTM18_00920</name>
</gene>
<keyword evidence="1" id="KW-0812">Transmembrane</keyword>
<feature type="transmembrane region" description="Helical" evidence="1">
    <location>
        <begin position="138"/>
        <end position="166"/>
    </location>
</feature>
<feature type="transmembrane region" description="Helical" evidence="1">
    <location>
        <begin position="87"/>
        <end position="118"/>
    </location>
</feature>
<feature type="transmembrane region" description="Helical" evidence="1">
    <location>
        <begin position="12"/>
        <end position="32"/>
    </location>
</feature>
<dbReference type="AlphaFoldDB" id="A0A6S6NWQ7"/>
<name>A0A6S6NWQ7_9MYCO</name>
<protein>
    <submittedName>
        <fullName evidence="2">Membrane protein</fullName>
    </submittedName>
</protein>
<dbReference type="EMBL" id="AP023287">
    <property type="protein sequence ID" value="BCI50814.1"/>
    <property type="molecule type" value="Genomic_DNA"/>
</dbReference>
<evidence type="ECO:0000256" key="1">
    <source>
        <dbReference type="SAM" id="Phobius"/>
    </source>
</evidence>
<dbReference type="Proteomes" id="UP000515734">
    <property type="component" value="Chromosome"/>
</dbReference>
<evidence type="ECO:0000313" key="2">
    <source>
        <dbReference type="EMBL" id="BCI50814.1"/>
    </source>
</evidence>
<feature type="transmembrane region" description="Helical" evidence="1">
    <location>
        <begin position="52"/>
        <end position="75"/>
    </location>
</feature>
<dbReference type="Pfam" id="PF04306">
    <property type="entry name" value="DUF456"/>
    <property type="match status" value="1"/>
</dbReference>
<accession>A0A6S6NWQ7</accession>
<sequence length="168" mass="17183">MGARPATVSAGGIFLVALAIAVGMVGIVVPLLPGTLLVFGAIAVWAVVEQNVTAWVTLGVVTAILGAALLVKYLWPMRRMRAADVRTMSLVVGGVLGVVGFFVIPVLGLVVGFVGGVYLAELGVRHDQRVAWASTVHAIKGVALSVGVELAGALLATVAWGVGVYLTQ</sequence>
<evidence type="ECO:0000313" key="3">
    <source>
        <dbReference type="Proteomes" id="UP000515734"/>
    </source>
</evidence>
<organism evidence="2 3">
    <name type="scientific">Mycolicibacterium litorale</name>
    <dbReference type="NCBI Taxonomy" id="758802"/>
    <lineage>
        <taxon>Bacteria</taxon>
        <taxon>Bacillati</taxon>
        <taxon>Actinomycetota</taxon>
        <taxon>Actinomycetes</taxon>
        <taxon>Mycobacteriales</taxon>
        <taxon>Mycobacteriaceae</taxon>
        <taxon>Mycolicibacterium</taxon>
    </lineage>
</organism>
<keyword evidence="1" id="KW-1133">Transmembrane helix</keyword>
<keyword evidence="1" id="KW-0472">Membrane</keyword>
<proteinExistence type="predicted"/>
<reference evidence="2 3" key="1">
    <citation type="submission" date="2020-07" db="EMBL/GenBank/DDBJ databases">
        <title>Complete genome sequence of Mycolicibacterium litorale like strain isolated from cardiac implantable electronic device infection.</title>
        <authorList>
            <person name="Fukano H."/>
            <person name="Miyama H."/>
            <person name="Hoshino Y."/>
        </authorList>
    </citation>
    <scope>NUCLEOTIDE SEQUENCE [LARGE SCALE GENOMIC DNA]</scope>
    <source>
        <strain evidence="2 3">NIIDNTM18</strain>
    </source>
</reference>
<dbReference type="InterPro" id="IPR007403">
    <property type="entry name" value="DUF456"/>
</dbReference>